<accession>A0ABT0FC83</accession>
<evidence type="ECO:0000259" key="1">
    <source>
        <dbReference type="Pfam" id="PF12728"/>
    </source>
</evidence>
<reference evidence="2 3" key="1">
    <citation type="submission" date="2021-06" db="EMBL/GenBank/DDBJ databases">
        <title>Genome-based taxonomic framework of Microbacterium strains isolated from marine environment, the description of four new species and reclassification of four preexisting species.</title>
        <authorList>
            <person name="Lee S.D."/>
            <person name="Kim S.-M."/>
            <person name="Byeon Y.-S."/>
            <person name="Yang H.L."/>
            <person name="Kim I.S."/>
        </authorList>
    </citation>
    <scope>NUCLEOTIDE SEQUENCE [LARGE SCALE GENOMIC DNA]</scope>
    <source>
        <strain evidence="2 3">SSW1-49</strain>
    </source>
</reference>
<comment type="caution">
    <text evidence="2">The sequence shown here is derived from an EMBL/GenBank/DDBJ whole genome shotgun (WGS) entry which is preliminary data.</text>
</comment>
<protein>
    <submittedName>
        <fullName evidence="2">Helix-turn-helix domain-containing protein</fullName>
    </submittedName>
</protein>
<name>A0ABT0FC83_9MICO</name>
<dbReference type="Proteomes" id="UP001300096">
    <property type="component" value="Unassembled WGS sequence"/>
</dbReference>
<keyword evidence="3" id="KW-1185">Reference proteome</keyword>
<dbReference type="InterPro" id="IPR041657">
    <property type="entry name" value="HTH_17"/>
</dbReference>
<dbReference type="Pfam" id="PF12728">
    <property type="entry name" value="HTH_17"/>
    <property type="match status" value="1"/>
</dbReference>
<sequence length="64" mass="7109">MTTNTDEQLMTPATLAALLGRSVPALAQMRYRGTGPRFIRAGGRIRYRRSDVNAWLEAGERDAT</sequence>
<proteinExistence type="predicted"/>
<dbReference type="EMBL" id="JAHWXN010000001">
    <property type="protein sequence ID" value="MCK2035676.1"/>
    <property type="molecule type" value="Genomic_DNA"/>
</dbReference>
<evidence type="ECO:0000313" key="3">
    <source>
        <dbReference type="Proteomes" id="UP001300096"/>
    </source>
</evidence>
<gene>
    <name evidence="2" type="ORF">KZC51_05960</name>
</gene>
<feature type="domain" description="Helix-turn-helix" evidence="1">
    <location>
        <begin position="9"/>
        <end position="58"/>
    </location>
</feature>
<dbReference type="InterPro" id="IPR009061">
    <property type="entry name" value="DNA-bd_dom_put_sf"/>
</dbReference>
<evidence type="ECO:0000313" key="2">
    <source>
        <dbReference type="EMBL" id="MCK2035676.1"/>
    </source>
</evidence>
<organism evidence="2 3">
    <name type="scientific">Microbacterium croceum</name>
    <dbReference type="NCBI Taxonomy" id="2851645"/>
    <lineage>
        <taxon>Bacteria</taxon>
        <taxon>Bacillati</taxon>
        <taxon>Actinomycetota</taxon>
        <taxon>Actinomycetes</taxon>
        <taxon>Micrococcales</taxon>
        <taxon>Microbacteriaceae</taxon>
        <taxon>Microbacterium</taxon>
    </lineage>
</organism>
<dbReference type="SUPFAM" id="SSF46955">
    <property type="entry name" value="Putative DNA-binding domain"/>
    <property type="match status" value="1"/>
</dbReference>